<dbReference type="EMBL" id="BLRY01000492">
    <property type="protein sequence ID" value="GFP28898.1"/>
    <property type="molecule type" value="Genomic_DNA"/>
</dbReference>
<protein>
    <submittedName>
        <fullName evidence="1">Uncharacterized protein</fullName>
    </submittedName>
</protein>
<keyword evidence="2" id="KW-1185">Reference proteome</keyword>
<comment type="caution">
    <text evidence="1">The sequence shown here is derived from an EMBL/GenBank/DDBJ whole genome shotgun (WGS) entry which is preliminary data.</text>
</comment>
<dbReference type="AlphaFoldDB" id="A0A6V8P9F0"/>
<dbReference type="Proteomes" id="UP000591948">
    <property type="component" value="Unassembled WGS sequence"/>
</dbReference>
<accession>A0A6V8P9F0</accession>
<name>A0A6V8P9F0_9ACTN</name>
<reference evidence="1 2" key="1">
    <citation type="journal article" date="2020" name="Front. Microbiol.">
        <title>Single-cell genomics of novel Actinobacteria with the Wood-Ljungdahl pathway discovered in a serpentinizing system.</title>
        <authorList>
            <person name="Merino N."/>
            <person name="Kawai M."/>
            <person name="Boyd E.S."/>
            <person name="Colman D.R."/>
            <person name="McGlynn S.E."/>
            <person name="Nealson K.H."/>
            <person name="Kurokawa K."/>
            <person name="Hongoh Y."/>
        </authorList>
    </citation>
    <scope>NUCLEOTIDE SEQUENCE [LARGE SCALE GENOMIC DNA]</scope>
    <source>
        <strain evidence="1 2">S33</strain>
    </source>
</reference>
<sequence length="20" mass="2423">MQMDIRGAFVYQLGEQYNQM</sequence>
<feature type="non-terminal residue" evidence="1">
    <location>
        <position position="20"/>
    </location>
</feature>
<evidence type="ECO:0000313" key="1">
    <source>
        <dbReference type="EMBL" id="GFP28898.1"/>
    </source>
</evidence>
<proteinExistence type="predicted"/>
<gene>
    <name evidence="1" type="ORF">HKBW3S33_02314</name>
</gene>
<evidence type="ECO:0000313" key="2">
    <source>
        <dbReference type="Proteomes" id="UP000591948"/>
    </source>
</evidence>
<organism evidence="1 2">
    <name type="scientific">Candidatus Hakubella thermalkaliphila</name>
    <dbReference type="NCBI Taxonomy" id="2754717"/>
    <lineage>
        <taxon>Bacteria</taxon>
        <taxon>Bacillati</taxon>
        <taxon>Actinomycetota</taxon>
        <taxon>Actinomycetota incertae sedis</taxon>
        <taxon>Candidatus Hakubellales</taxon>
        <taxon>Candidatus Hakubellaceae</taxon>
        <taxon>Candidatus Hakubella</taxon>
    </lineage>
</organism>